<evidence type="ECO:0000313" key="2">
    <source>
        <dbReference type="EMBL" id="KAK8071862.1"/>
    </source>
</evidence>
<name>A0ABR1VL41_9PEZI</name>
<reference evidence="2 3" key="1">
    <citation type="submission" date="2023-01" db="EMBL/GenBank/DDBJ databases">
        <title>Analysis of 21 Apiospora genomes using comparative genomics revels a genus with tremendous synthesis potential of carbohydrate active enzymes and secondary metabolites.</title>
        <authorList>
            <person name="Sorensen T."/>
        </authorList>
    </citation>
    <scope>NUCLEOTIDE SEQUENCE [LARGE SCALE GENOMIC DNA]</scope>
    <source>
        <strain evidence="2 3">CBS 83171</strain>
    </source>
</reference>
<dbReference type="EMBL" id="JAQQWM010000003">
    <property type="protein sequence ID" value="KAK8071862.1"/>
    <property type="molecule type" value="Genomic_DNA"/>
</dbReference>
<organism evidence="2 3">
    <name type="scientific">Apiospora saccharicola</name>
    <dbReference type="NCBI Taxonomy" id="335842"/>
    <lineage>
        <taxon>Eukaryota</taxon>
        <taxon>Fungi</taxon>
        <taxon>Dikarya</taxon>
        <taxon>Ascomycota</taxon>
        <taxon>Pezizomycotina</taxon>
        <taxon>Sordariomycetes</taxon>
        <taxon>Xylariomycetidae</taxon>
        <taxon>Amphisphaeriales</taxon>
        <taxon>Apiosporaceae</taxon>
        <taxon>Apiospora</taxon>
    </lineage>
</organism>
<gene>
    <name evidence="2" type="ORF">PG996_005210</name>
</gene>
<evidence type="ECO:0000313" key="3">
    <source>
        <dbReference type="Proteomes" id="UP001446871"/>
    </source>
</evidence>
<feature type="domain" description="2EXR" evidence="1">
    <location>
        <begin position="4"/>
        <end position="71"/>
    </location>
</feature>
<dbReference type="Proteomes" id="UP001446871">
    <property type="component" value="Unassembled WGS sequence"/>
</dbReference>
<comment type="caution">
    <text evidence="2">The sequence shown here is derived from an EMBL/GenBank/DDBJ whole genome shotgun (WGS) entry which is preliminary data.</text>
</comment>
<evidence type="ECO:0000259" key="1">
    <source>
        <dbReference type="Pfam" id="PF20150"/>
    </source>
</evidence>
<protein>
    <recommendedName>
        <fullName evidence="1">2EXR domain-containing protein</fullName>
    </recommendedName>
</protein>
<dbReference type="Pfam" id="PF20150">
    <property type="entry name" value="2EXR"/>
    <property type="match status" value="1"/>
</dbReference>
<proteinExistence type="predicted"/>
<accession>A0ABR1VL41</accession>
<dbReference type="InterPro" id="IPR045518">
    <property type="entry name" value="2EXR"/>
</dbReference>
<sequence length="295" mass="33979">MSEFMKFPEFPCELRLMIWIRAAENEASNRLVFIHRGTLRPMPIKCLVSPLLSVSKESREVALKHYDLRLDVLRLPAMGRGGEGEGGSRQHTSQSWADKYRTFCKGGASLADQVWLLRDGLEVIGTVKGALYLSPDQDRFMPFSAWPAGYVHNYMSSCSHPFNLEEPPTALPRRCTCANKPEYNYTSVKLPPSDCERVSRVVHCYDPCPTTNYDTWYFIGQHPRVCSKMRWMLEKFGRMKDPFSKRLILDATKLSSSQDHYICNLVPSLIQDVSRRGQPIWTWKSGRWKRKGYSV</sequence>
<keyword evidence="3" id="KW-1185">Reference proteome</keyword>